<dbReference type="Gene3D" id="2.10.90.10">
    <property type="entry name" value="Cystine-knot cytokines"/>
    <property type="match status" value="1"/>
</dbReference>
<keyword evidence="9" id="KW-1185">Reference proteome</keyword>
<dbReference type="GO" id="GO:0038098">
    <property type="term" value="P:sequestering of BMP from receptor via BMP binding"/>
    <property type="evidence" value="ECO:0007669"/>
    <property type="project" value="TreeGrafter"/>
</dbReference>
<accession>A0AAW1UWI4</accession>
<reference evidence="8 9" key="1">
    <citation type="submission" date="2023-03" db="EMBL/GenBank/DDBJ databases">
        <title>Genome insight into feeding habits of ladybird beetles.</title>
        <authorList>
            <person name="Li H.-S."/>
            <person name="Huang Y.-H."/>
            <person name="Pang H."/>
        </authorList>
    </citation>
    <scope>NUCLEOTIDE SEQUENCE [LARGE SCALE GENOMIC DNA]</scope>
    <source>
        <strain evidence="8">SYSU_2023b</strain>
        <tissue evidence="8">Whole body</tissue>
    </source>
</reference>
<dbReference type="GO" id="GO:0048018">
    <property type="term" value="F:receptor ligand activity"/>
    <property type="evidence" value="ECO:0007669"/>
    <property type="project" value="TreeGrafter"/>
</dbReference>
<dbReference type="GO" id="GO:0009887">
    <property type="term" value="P:animal organ morphogenesis"/>
    <property type="evidence" value="ECO:0007669"/>
    <property type="project" value="TreeGrafter"/>
</dbReference>
<feature type="chain" id="PRO_5043441523" description="DAN domain-containing protein" evidence="6">
    <location>
        <begin position="21"/>
        <end position="440"/>
    </location>
</feature>
<evidence type="ECO:0000256" key="6">
    <source>
        <dbReference type="SAM" id="SignalP"/>
    </source>
</evidence>
<evidence type="ECO:0000256" key="5">
    <source>
        <dbReference type="SAM" id="Coils"/>
    </source>
</evidence>
<dbReference type="Pfam" id="PF03045">
    <property type="entry name" value="DAN"/>
    <property type="match status" value="1"/>
</dbReference>
<evidence type="ECO:0000256" key="1">
    <source>
        <dbReference type="ARBA" id="ARBA00004613"/>
    </source>
</evidence>
<dbReference type="GO" id="GO:0036122">
    <property type="term" value="F:BMP binding"/>
    <property type="evidence" value="ECO:0007669"/>
    <property type="project" value="TreeGrafter"/>
</dbReference>
<evidence type="ECO:0000259" key="7">
    <source>
        <dbReference type="Pfam" id="PF03045"/>
    </source>
</evidence>
<organism evidence="8 9">
    <name type="scientific">Henosepilachna vigintioctopunctata</name>
    <dbReference type="NCBI Taxonomy" id="420089"/>
    <lineage>
        <taxon>Eukaryota</taxon>
        <taxon>Metazoa</taxon>
        <taxon>Ecdysozoa</taxon>
        <taxon>Arthropoda</taxon>
        <taxon>Hexapoda</taxon>
        <taxon>Insecta</taxon>
        <taxon>Pterygota</taxon>
        <taxon>Neoptera</taxon>
        <taxon>Endopterygota</taxon>
        <taxon>Coleoptera</taxon>
        <taxon>Polyphaga</taxon>
        <taxon>Cucujiformia</taxon>
        <taxon>Coccinelloidea</taxon>
        <taxon>Coccinellidae</taxon>
        <taxon>Epilachninae</taxon>
        <taxon>Epilachnini</taxon>
        <taxon>Henosepilachna</taxon>
    </lineage>
</organism>
<dbReference type="GO" id="GO:0005615">
    <property type="term" value="C:extracellular space"/>
    <property type="evidence" value="ECO:0007669"/>
    <property type="project" value="TreeGrafter"/>
</dbReference>
<dbReference type="Proteomes" id="UP001431783">
    <property type="component" value="Unassembled WGS sequence"/>
</dbReference>
<comment type="subcellular location">
    <subcellularLocation>
        <location evidence="1">Secreted</location>
    </subcellularLocation>
</comment>
<feature type="signal peptide" evidence="6">
    <location>
        <begin position="1"/>
        <end position="20"/>
    </location>
</feature>
<protein>
    <recommendedName>
        <fullName evidence="7">DAN domain-containing protein</fullName>
    </recommendedName>
</protein>
<evidence type="ECO:0000256" key="4">
    <source>
        <dbReference type="ARBA" id="ARBA00023157"/>
    </source>
</evidence>
<sequence>MIPMILQSILLLGAAHQGYSEREHKVHNIVLFREKYSWCKLTPIQQIITSPGYESVTIDNNICVGACYSYSIPKTQPAEPGEIIGPYCDSCQPNVTKCYHVTLNADGNSVQSPRTIQKQIEIIESCDCKTCDKNPKPDCELSAINTLELPQELYANKDPKTSTTVNPSELPDADLMNLKPGVKITKFPRIQDYSNDVEKKYDLSSKLLKLLKTIQNEPSNTILKYDKDEIRSLLDMVEGPGRKLDDKSLLDFVNYVNSNNIDDFELDVQKLKEVLTSYQKNKDLIEKHQNFWLEFSDNAKIEQDFKKLHLPETFGNEGSTLGMKHHYKGSHIGMGLKPVKDENAPKLVTLPVASEDSFTHQPQHSSTKHKKHHHYIMEEENVGGKIEHIVKGPHGSFVLTPEIKIEEKLNLETDALKPNHQGVVISYGGDNHSNSKLMDN</sequence>
<dbReference type="PANTHER" id="PTHR15283:SF5">
    <property type="entry name" value="NEUROBLASTOMA SUPPRESSOR OF TUMORIGENICITY 1"/>
    <property type="match status" value="1"/>
</dbReference>
<keyword evidence="5" id="KW-0175">Coiled coil</keyword>
<evidence type="ECO:0000313" key="9">
    <source>
        <dbReference type="Proteomes" id="UP001431783"/>
    </source>
</evidence>
<evidence type="ECO:0000256" key="3">
    <source>
        <dbReference type="ARBA" id="ARBA00022729"/>
    </source>
</evidence>
<dbReference type="PANTHER" id="PTHR15283">
    <property type="entry name" value="GREMLIN 1"/>
    <property type="match status" value="1"/>
</dbReference>
<name>A0AAW1UWI4_9CUCU</name>
<evidence type="ECO:0000256" key="2">
    <source>
        <dbReference type="ARBA" id="ARBA00022525"/>
    </source>
</evidence>
<gene>
    <name evidence="8" type="ORF">WA026_005144</name>
</gene>
<proteinExistence type="predicted"/>
<comment type="caution">
    <text evidence="8">The sequence shown here is derived from an EMBL/GenBank/DDBJ whole genome shotgun (WGS) entry which is preliminary data.</text>
</comment>
<feature type="coiled-coil region" evidence="5">
    <location>
        <begin position="261"/>
        <end position="288"/>
    </location>
</feature>
<dbReference type="InterPro" id="IPR029034">
    <property type="entry name" value="Cystine-knot_cytokine"/>
</dbReference>
<evidence type="ECO:0000313" key="8">
    <source>
        <dbReference type="EMBL" id="KAK9884191.1"/>
    </source>
</evidence>
<keyword evidence="3 6" id="KW-0732">Signal</keyword>
<dbReference type="InterPro" id="IPR004133">
    <property type="entry name" value="DAN_dom"/>
</dbReference>
<dbReference type="AlphaFoldDB" id="A0AAW1UWI4"/>
<keyword evidence="2" id="KW-0964">Secreted</keyword>
<feature type="domain" description="DAN" evidence="7">
    <location>
        <begin position="31"/>
        <end position="130"/>
    </location>
</feature>
<dbReference type="EMBL" id="JARQZJ010000092">
    <property type="protein sequence ID" value="KAK9884191.1"/>
    <property type="molecule type" value="Genomic_DNA"/>
</dbReference>
<keyword evidence="4" id="KW-1015">Disulfide bond</keyword>